<dbReference type="SUPFAM" id="SSF55729">
    <property type="entry name" value="Acyl-CoA N-acyltransferases (Nat)"/>
    <property type="match status" value="1"/>
</dbReference>
<keyword evidence="2" id="KW-1185">Reference proteome</keyword>
<evidence type="ECO:0000313" key="1">
    <source>
        <dbReference type="EMBL" id="QDV40607.1"/>
    </source>
</evidence>
<gene>
    <name evidence="1" type="ORF">Enr13x_04130</name>
</gene>
<proteinExistence type="predicted"/>
<dbReference type="OrthoDB" id="9797178at2"/>
<name>A0A518HID1_9BACT</name>
<evidence type="ECO:0008006" key="3">
    <source>
        <dbReference type="Google" id="ProtNLM"/>
    </source>
</evidence>
<reference evidence="1 2" key="1">
    <citation type="submission" date="2019-03" db="EMBL/GenBank/DDBJ databases">
        <title>Deep-cultivation of Planctomycetes and their phenomic and genomic characterization uncovers novel biology.</title>
        <authorList>
            <person name="Wiegand S."/>
            <person name="Jogler M."/>
            <person name="Boedeker C."/>
            <person name="Pinto D."/>
            <person name="Vollmers J."/>
            <person name="Rivas-Marin E."/>
            <person name="Kohn T."/>
            <person name="Peeters S.H."/>
            <person name="Heuer A."/>
            <person name="Rast P."/>
            <person name="Oberbeckmann S."/>
            <person name="Bunk B."/>
            <person name="Jeske O."/>
            <person name="Meyerdierks A."/>
            <person name="Storesund J.E."/>
            <person name="Kallscheuer N."/>
            <person name="Luecker S."/>
            <person name="Lage O.M."/>
            <person name="Pohl T."/>
            <person name="Merkel B.J."/>
            <person name="Hornburger P."/>
            <person name="Mueller R.-W."/>
            <person name="Bruemmer F."/>
            <person name="Labrenz M."/>
            <person name="Spormann A.M."/>
            <person name="Op den Camp H."/>
            <person name="Overmann J."/>
            <person name="Amann R."/>
            <person name="Jetten M.S.M."/>
            <person name="Mascher T."/>
            <person name="Medema M.H."/>
            <person name="Devos D.P."/>
            <person name="Kaster A.-K."/>
            <person name="Ovreas L."/>
            <person name="Rohde M."/>
            <person name="Galperin M.Y."/>
            <person name="Jogler C."/>
        </authorList>
    </citation>
    <scope>NUCLEOTIDE SEQUENCE [LARGE SCALE GENOMIC DNA]</scope>
    <source>
        <strain evidence="1 2">Enr13</strain>
    </source>
</reference>
<sequence>MNSHAFQFRLACDKDREHVLALHRDAFGAEEGEGIANLVEEKLDDLPAEPVYSFVADWGDQVAGRVSFAAVRIETDEEATAQIPAPLAIVKLDGCVGIRGRYRSNPTG</sequence>
<evidence type="ECO:0000313" key="2">
    <source>
        <dbReference type="Proteomes" id="UP000319004"/>
    </source>
</evidence>
<protein>
    <recommendedName>
        <fullName evidence="3">N-acetyltransferase domain-containing protein</fullName>
    </recommendedName>
</protein>
<dbReference type="RefSeq" id="WP_145384460.1">
    <property type="nucleotide sequence ID" value="NZ_CP037423.1"/>
</dbReference>
<dbReference type="KEGG" id="snep:Enr13x_04130"/>
<organism evidence="1 2">
    <name type="scientific">Stieleria neptunia</name>
    <dbReference type="NCBI Taxonomy" id="2527979"/>
    <lineage>
        <taxon>Bacteria</taxon>
        <taxon>Pseudomonadati</taxon>
        <taxon>Planctomycetota</taxon>
        <taxon>Planctomycetia</taxon>
        <taxon>Pirellulales</taxon>
        <taxon>Pirellulaceae</taxon>
        <taxon>Stieleria</taxon>
    </lineage>
</organism>
<dbReference type="Gene3D" id="3.40.630.30">
    <property type="match status" value="1"/>
</dbReference>
<accession>A0A518HID1</accession>
<dbReference type="AlphaFoldDB" id="A0A518HID1"/>
<dbReference type="EMBL" id="CP037423">
    <property type="protein sequence ID" value="QDV40607.1"/>
    <property type="molecule type" value="Genomic_DNA"/>
</dbReference>
<dbReference type="Proteomes" id="UP000319004">
    <property type="component" value="Chromosome"/>
</dbReference>
<dbReference type="InterPro" id="IPR016181">
    <property type="entry name" value="Acyl_CoA_acyltransferase"/>
</dbReference>